<dbReference type="CDD" id="cd06267">
    <property type="entry name" value="PBP1_LacI_sugar_binding-like"/>
    <property type="match status" value="1"/>
</dbReference>
<organism evidence="6 7">
    <name type="scientific">Aureimonas fodinaquatilis</name>
    <dbReference type="NCBI Taxonomy" id="2565783"/>
    <lineage>
        <taxon>Bacteria</taxon>
        <taxon>Pseudomonadati</taxon>
        <taxon>Pseudomonadota</taxon>
        <taxon>Alphaproteobacteria</taxon>
        <taxon>Hyphomicrobiales</taxon>
        <taxon>Aurantimonadaceae</taxon>
        <taxon>Aureimonas</taxon>
    </lineage>
</organism>
<gene>
    <name evidence="6" type="ORF">FPY71_06465</name>
</gene>
<evidence type="ECO:0000256" key="4">
    <source>
        <dbReference type="SAM" id="MobiDB-lite"/>
    </source>
</evidence>
<evidence type="ECO:0000259" key="5">
    <source>
        <dbReference type="PROSITE" id="PS50932"/>
    </source>
</evidence>
<dbReference type="GO" id="GO:0000976">
    <property type="term" value="F:transcription cis-regulatory region binding"/>
    <property type="evidence" value="ECO:0007669"/>
    <property type="project" value="TreeGrafter"/>
</dbReference>
<dbReference type="Pfam" id="PF00356">
    <property type="entry name" value="LacI"/>
    <property type="match status" value="1"/>
</dbReference>
<evidence type="ECO:0000256" key="3">
    <source>
        <dbReference type="ARBA" id="ARBA00023163"/>
    </source>
</evidence>
<dbReference type="Gene3D" id="1.10.260.40">
    <property type="entry name" value="lambda repressor-like DNA-binding domains"/>
    <property type="match status" value="1"/>
</dbReference>
<evidence type="ECO:0000256" key="2">
    <source>
        <dbReference type="ARBA" id="ARBA00023125"/>
    </source>
</evidence>
<dbReference type="EMBL" id="VTWH01000002">
    <property type="protein sequence ID" value="KAA0970175.1"/>
    <property type="molecule type" value="Genomic_DNA"/>
</dbReference>
<dbReference type="SUPFAM" id="SSF47413">
    <property type="entry name" value="lambda repressor-like DNA-binding domains"/>
    <property type="match status" value="1"/>
</dbReference>
<dbReference type="InterPro" id="IPR010982">
    <property type="entry name" value="Lambda_DNA-bd_dom_sf"/>
</dbReference>
<sequence length="361" mass="39411">MPGMVKLGQMERERMSEKRTRRGGEGRIGIRDVARDAGVSVATVSRTLAGDGYPVSDEARRKVLESVKKLNFVPNDLARGLTQSRTNTVGVIVPNLVNLYYARVVIGVEEIAAQNGISIIFCNTNHNIAKREQDINLLLQKRVDGIIICGSGTDYESGSGRLANGNAPFVVLGRNERLDYPSVHADNFRAGYRATQHLVDLGHRQFLFLGGPEKWPDGSDRIAGFKACLAENDIEFQQDMLLFGDFAEENAYQRVLHLGRNFPATAVLAGNDRIALGGMAAVVDLGLRIPDDVAFVGFDNIATSHYLRPSLTTMDMPARLIGAEGMRVLLRIIAGETVASRTVFEADLLVRQSSGGTRLQA</sequence>
<dbReference type="InterPro" id="IPR000843">
    <property type="entry name" value="HTH_LacI"/>
</dbReference>
<keyword evidence="7" id="KW-1185">Reference proteome</keyword>
<name>A0A5B0DWC8_9HYPH</name>
<reference evidence="6 7" key="1">
    <citation type="submission" date="2019-08" db="EMBL/GenBank/DDBJ databases">
        <title>Aureimonas fodiniaquatilis sp. nov., isolated from a coal mine wastewater.</title>
        <authorList>
            <person name="Kim W."/>
        </authorList>
    </citation>
    <scope>NUCLEOTIDE SEQUENCE [LARGE SCALE GENOMIC DNA]</scope>
    <source>
        <strain evidence="6 7">CAU 1482</strain>
    </source>
</reference>
<keyword evidence="3" id="KW-0804">Transcription</keyword>
<dbReference type="PROSITE" id="PS50932">
    <property type="entry name" value="HTH_LACI_2"/>
    <property type="match status" value="1"/>
</dbReference>
<feature type="region of interest" description="Disordered" evidence="4">
    <location>
        <begin position="1"/>
        <end position="26"/>
    </location>
</feature>
<feature type="compositionally biased region" description="Basic and acidic residues" evidence="4">
    <location>
        <begin position="9"/>
        <end position="26"/>
    </location>
</feature>
<dbReference type="GO" id="GO:0003700">
    <property type="term" value="F:DNA-binding transcription factor activity"/>
    <property type="evidence" value="ECO:0007669"/>
    <property type="project" value="TreeGrafter"/>
</dbReference>
<dbReference type="Gene3D" id="3.40.50.2300">
    <property type="match status" value="2"/>
</dbReference>
<keyword evidence="1" id="KW-0805">Transcription regulation</keyword>
<accession>A0A5B0DWC8</accession>
<dbReference type="PANTHER" id="PTHR30146:SF109">
    <property type="entry name" value="HTH-TYPE TRANSCRIPTIONAL REGULATOR GALS"/>
    <property type="match status" value="1"/>
</dbReference>
<dbReference type="PANTHER" id="PTHR30146">
    <property type="entry name" value="LACI-RELATED TRANSCRIPTIONAL REPRESSOR"/>
    <property type="match status" value="1"/>
</dbReference>
<dbReference type="InterPro" id="IPR001761">
    <property type="entry name" value="Peripla_BP/Lac1_sug-bd_dom"/>
</dbReference>
<dbReference type="CDD" id="cd01392">
    <property type="entry name" value="HTH_LacI"/>
    <property type="match status" value="1"/>
</dbReference>
<protein>
    <submittedName>
        <fullName evidence="6">LacI family transcriptional regulator</fullName>
    </submittedName>
</protein>
<dbReference type="AlphaFoldDB" id="A0A5B0DWC8"/>
<dbReference type="InterPro" id="IPR028082">
    <property type="entry name" value="Peripla_BP_I"/>
</dbReference>
<comment type="caution">
    <text evidence="6">The sequence shown here is derived from an EMBL/GenBank/DDBJ whole genome shotgun (WGS) entry which is preliminary data.</text>
</comment>
<dbReference type="SUPFAM" id="SSF53822">
    <property type="entry name" value="Periplasmic binding protein-like I"/>
    <property type="match status" value="1"/>
</dbReference>
<proteinExistence type="predicted"/>
<evidence type="ECO:0000256" key="1">
    <source>
        <dbReference type="ARBA" id="ARBA00023015"/>
    </source>
</evidence>
<evidence type="ECO:0000313" key="6">
    <source>
        <dbReference type="EMBL" id="KAA0970175.1"/>
    </source>
</evidence>
<keyword evidence="2" id="KW-0238">DNA-binding</keyword>
<dbReference type="OrthoDB" id="7325800at2"/>
<feature type="domain" description="HTH lacI-type" evidence="5">
    <location>
        <begin position="28"/>
        <end position="83"/>
    </location>
</feature>
<evidence type="ECO:0000313" key="7">
    <source>
        <dbReference type="Proteomes" id="UP000324738"/>
    </source>
</evidence>
<dbReference type="Proteomes" id="UP000324738">
    <property type="component" value="Unassembled WGS sequence"/>
</dbReference>
<dbReference type="SMART" id="SM00354">
    <property type="entry name" value="HTH_LACI"/>
    <property type="match status" value="1"/>
</dbReference>
<dbReference type="Pfam" id="PF00532">
    <property type="entry name" value="Peripla_BP_1"/>
    <property type="match status" value="1"/>
</dbReference>